<evidence type="ECO:0000313" key="2">
    <source>
        <dbReference type="Proteomes" id="UP000236919"/>
    </source>
</evidence>
<dbReference type="AlphaFoldDB" id="A0A2S4MEY2"/>
<proteinExistence type="predicted"/>
<name>A0A2S4MEY2_9HYPH</name>
<dbReference type="EMBL" id="PQFZ01000004">
    <property type="protein sequence ID" value="POR53189.1"/>
    <property type="molecule type" value="Genomic_DNA"/>
</dbReference>
<dbReference type="InterPro" id="IPR012667">
    <property type="entry name" value="CbtB_put"/>
</dbReference>
<protein>
    <submittedName>
        <fullName evidence="1">Cobalt transporter subunit CbtB</fullName>
    </submittedName>
</protein>
<accession>A0A2S4MEY2</accession>
<organism evidence="1 2">
    <name type="scientific">Bosea psychrotolerans</name>
    <dbReference type="NCBI Taxonomy" id="1871628"/>
    <lineage>
        <taxon>Bacteria</taxon>
        <taxon>Pseudomonadati</taxon>
        <taxon>Pseudomonadota</taxon>
        <taxon>Alphaproteobacteria</taxon>
        <taxon>Hyphomicrobiales</taxon>
        <taxon>Boseaceae</taxon>
        <taxon>Bosea</taxon>
    </lineage>
</organism>
<keyword evidence="2" id="KW-1185">Reference proteome</keyword>
<evidence type="ECO:0000313" key="1">
    <source>
        <dbReference type="EMBL" id="POR53189.1"/>
    </source>
</evidence>
<sequence length="58" mass="5948">MNSSASLSTSAGVSERAKAALVALLLGSVLIFTVGFAHSSSVHNAAHDTRHTLAFPCH</sequence>
<reference evidence="1 2" key="1">
    <citation type="submission" date="2018-01" db="EMBL/GenBank/DDBJ databases">
        <title>Genomic Encyclopedia of Type Strains, Phase III (KMG-III): the genomes of soil and plant-associated and newly described type strains.</title>
        <authorList>
            <person name="Whitman W."/>
        </authorList>
    </citation>
    <scope>NUCLEOTIDE SEQUENCE [LARGE SCALE GENOMIC DNA]</scope>
    <source>
        <strain evidence="1 2">1131</strain>
    </source>
</reference>
<dbReference type="NCBIfam" id="TIGR02459">
    <property type="entry name" value="CbtB"/>
    <property type="match status" value="1"/>
</dbReference>
<gene>
    <name evidence="1" type="ORF">CYD53_104164</name>
</gene>
<dbReference type="OrthoDB" id="9813304at2"/>
<dbReference type="RefSeq" id="WP_103717705.1">
    <property type="nucleotide sequence ID" value="NZ_PQFZ01000004.1"/>
</dbReference>
<dbReference type="Pfam" id="PF09489">
    <property type="entry name" value="CbtB"/>
    <property type="match status" value="1"/>
</dbReference>
<comment type="caution">
    <text evidence="1">The sequence shown here is derived from an EMBL/GenBank/DDBJ whole genome shotgun (WGS) entry which is preliminary data.</text>
</comment>
<dbReference type="Proteomes" id="UP000236919">
    <property type="component" value="Unassembled WGS sequence"/>
</dbReference>